<feature type="region of interest" description="Disordered" evidence="7">
    <location>
        <begin position="158"/>
        <end position="214"/>
    </location>
</feature>
<organism evidence="10">
    <name type="scientific">Calendula officinalis</name>
    <name type="common">Pot marigold</name>
    <dbReference type="NCBI Taxonomy" id="41496"/>
    <lineage>
        <taxon>Eukaryota</taxon>
        <taxon>Viridiplantae</taxon>
        <taxon>Streptophyta</taxon>
        <taxon>Embryophyta</taxon>
        <taxon>Tracheophyta</taxon>
        <taxon>Spermatophyta</taxon>
        <taxon>Magnoliopsida</taxon>
        <taxon>eudicotyledons</taxon>
        <taxon>Gunneridae</taxon>
        <taxon>Pentapetalae</taxon>
        <taxon>asterids</taxon>
        <taxon>campanulids</taxon>
        <taxon>Asterales</taxon>
        <taxon>Asteraceae</taxon>
        <taxon>Asteroideae</taxon>
        <taxon>Calenduleae</taxon>
        <taxon>Calendula</taxon>
    </lineage>
</organism>
<evidence type="ECO:0000256" key="1">
    <source>
        <dbReference type="ARBA" id="ARBA00004123"/>
    </source>
</evidence>
<dbReference type="InterPro" id="IPR005333">
    <property type="entry name" value="Transcription_factor_TCP"/>
</dbReference>
<dbReference type="GO" id="GO:0003700">
    <property type="term" value="F:DNA-binding transcription factor activity"/>
    <property type="evidence" value="ECO:0007669"/>
    <property type="project" value="InterPro"/>
</dbReference>
<proteinExistence type="predicted"/>
<dbReference type="PROSITE" id="PS51370">
    <property type="entry name" value="R"/>
    <property type="match status" value="1"/>
</dbReference>
<sequence>MFSSNPFQQLPSTTYPVLPPTDYILGYEKDGFHLDHNNHFVNGGLAPLPAVTDYAQQQHLSLASLGLRNCDDCRNPYDDQSVFEKNMRKDGQGKIHTDQGPRHRRVRLSIDIAKKFFHLQDLLGYDKASKTIDWLLSKSKSAIKELVEDLKHTSFSGADQRERTFQETIRRSGSDVEDRGENEGKKKKSTRKYKSGADVNQSRAEARARARERTKHKMLNKKRDYNSNNVPEDCYTPTSSVWSQIEPQNGSITSSMLHGYQHNLNVYSDLSSQIKYTNFLNLQ</sequence>
<evidence type="ECO:0000256" key="6">
    <source>
        <dbReference type="ARBA" id="ARBA00023242"/>
    </source>
</evidence>
<keyword evidence="2" id="KW-0217">Developmental protein</keyword>
<keyword evidence="6" id="KW-0539">Nucleus</keyword>
<dbReference type="GO" id="GO:2000032">
    <property type="term" value="P:regulation of secondary shoot formation"/>
    <property type="evidence" value="ECO:0007669"/>
    <property type="project" value="TreeGrafter"/>
</dbReference>
<reference evidence="10" key="1">
    <citation type="journal article" date="2018" name="Front. Plant Sci.">
        <title>Patterning the Asteraceae Capitulum: Duplications and Differential Expression of the Flower Symmetry CYC2-Like Genes.</title>
        <authorList>
            <person name="Chen J."/>
            <person name="Shen C.Z."/>
            <person name="Guo Y.P."/>
            <person name="Rao G.Y."/>
        </authorList>
    </citation>
    <scope>NUCLEOTIDE SEQUENCE</scope>
</reference>
<protein>
    <submittedName>
        <fullName evidence="10">Cycloidea-like protein</fullName>
    </submittedName>
</protein>
<feature type="compositionally biased region" description="Basic and acidic residues" evidence="7">
    <location>
        <begin position="159"/>
        <end position="184"/>
    </location>
</feature>
<keyword evidence="3" id="KW-0805">Transcription regulation</keyword>
<dbReference type="GO" id="GO:0043565">
    <property type="term" value="F:sequence-specific DNA binding"/>
    <property type="evidence" value="ECO:0007669"/>
    <property type="project" value="TreeGrafter"/>
</dbReference>
<dbReference type="PANTHER" id="PTHR31072">
    <property type="entry name" value="TRANSCRIPTION FACTOR TCP4-RELATED"/>
    <property type="match status" value="1"/>
</dbReference>
<accession>A0A346D3L9</accession>
<dbReference type="Pfam" id="PF03634">
    <property type="entry name" value="TCP"/>
    <property type="match status" value="1"/>
</dbReference>
<keyword evidence="4" id="KW-0238">DNA-binding</keyword>
<evidence type="ECO:0000259" key="9">
    <source>
        <dbReference type="PROSITE" id="PS51370"/>
    </source>
</evidence>
<evidence type="ECO:0000313" key="10">
    <source>
        <dbReference type="EMBL" id="AXM05037.1"/>
    </source>
</evidence>
<dbReference type="EMBL" id="MG593452">
    <property type="protein sequence ID" value="AXM05037.1"/>
    <property type="molecule type" value="Genomic_DNA"/>
</dbReference>
<evidence type="ECO:0000256" key="5">
    <source>
        <dbReference type="ARBA" id="ARBA00023163"/>
    </source>
</evidence>
<feature type="domain" description="R" evidence="9">
    <location>
        <begin position="200"/>
        <end position="217"/>
    </location>
</feature>
<dbReference type="AlphaFoldDB" id="A0A346D3L9"/>
<feature type="compositionally biased region" description="Basic residues" evidence="7">
    <location>
        <begin position="185"/>
        <end position="194"/>
    </location>
</feature>
<feature type="domain" description="TCP" evidence="8">
    <location>
        <begin position="88"/>
        <end position="146"/>
    </location>
</feature>
<evidence type="ECO:0000256" key="2">
    <source>
        <dbReference type="ARBA" id="ARBA00022473"/>
    </source>
</evidence>
<dbReference type="GO" id="GO:0005634">
    <property type="term" value="C:nucleus"/>
    <property type="evidence" value="ECO:0007669"/>
    <property type="project" value="UniProtKB-SubCell"/>
</dbReference>
<name>A0A346D3L9_CALOF</name>
<dbReference type="PROSITE" id="PS51369">
    <property type="entry name" value="TCP"/>
    <property type="match status" value="1"/>
</dbReference>
<evidence type="ECO:0000256" key="3">
    <source>
        <dbReference type="ARBA" id="ARBA00023015"/>
    </source>
</evidence>
<dbReference type="PANTHER" id="PTHR31072:SF224">
    <property type="entry name" value="TRANSCRIPTION FACTOR TCP1"/>
    <property type="match status" value="1"/>
</dbReference>
<comment type="subcellular location">
    <subcellularLocation>
        <location evidence="1">Nucleus</location>
    </subcellularLocation>
</comment>
<dbReference type="InterPro" id="IPR017888">
    <property type="entry name" value="CYC/TB1_R_domain"/>
</dbReference>
<keyword evidence="5" id="KW-0804">Transcription</keyword>
<evidence type="ECO:0000256" key="4">
    <source>
        <dbReference type="ARBA" id="ARBA00023125"/>
    </source>
</evidence>
<evidence type="ECO:0000256" key="7">
    <source>
        <dbReference type="SAM" id="MobiDB-lite"/>
    </source>
</evidence>
<dbReference type="InterPro" id="IPR017887">
    <property type="entry name" value="TF_TCP_subgr"/>
</dbReference>
<evidence type="ECO:0000259" key="8">
    <source>
        <dbReference type="PROSITE" id="PS51369"/>
    </source>
</evidence>